<dbReference type="Proteomes" id="UP000289323">
    <property type="component" value="Unassembled WGS sequence"/>
</dbReference>
<accession>A0A446BK57</accession>
<evidence type="ECO:0000313" key="2">
    <source>
        <dbReference type="Proteomes" id="UP000289323"/>
    </source>
</evidence>
<sequence length="11" mass="1271">MSRLLVSSSKY</sequence>
<name>A0A446BK57_9PEZI</name>
<gene>
    <name evidence="1" type="ORF">TT172_LOCUS5265</name>
</gene>
<proteinExistence type="predicted"/>
<dbReference type="EMBL" id="OUUZ01000009">
    <property type="protein sequence ID" value="SPQ22846.1"/>
    <property type="molecule type" value="Genomic_DNA"/>
</dbReference>
<protein>
    <submittedName>
        <fullName evidence="1">08135b59-9aed-4c70-9235-ea3be17a8423</fullName>
    </submittedName>
</protein>
<organism evidence="1 2">
    <name type="scientific">Thermothielavioides terrestris</name>
    <dbReference type="NCBI Taxonomy" id="2587410"/>
    <lineage>
        <taxon>Eukaryota</taxon>
        <taxon>Fungi</taxon>
        <taxon>Dikarya</taxon>
        <taxon>Ascomycota</taxon>
        <taxon>Pezizomycotina</taxon>
        <taxon>Sordariomycetes</taxon>
        <taxon>Sordariomycetidae</taxon>
        <taxon>Sordariales</taxon>
        <taxon>Chaetomiaceae</taxon>
        <taxon>Thermothielavioides</taxon>
    </lineage>
</organism>
<evidence type="ECO:0000313" key="1">
    <source>
        <dbReference type="EMBL" id="SPQ22846.1"/>
    </source>
</evidence>
<reference evidence="1 2" key="1">
    <citation type="submission" date="2018-04" db="EMBL/GenBank/DDBJ databases">
        <authorList>
            <person name="Huttner S."/>
            <person name="Dainat J."/>
        </authorList>
    </citation>
    <scope>NUCLEOTIDE SEQUENCE [LARGE SCALE GENOMIC DNA]</scope>
</reference>